<proteinExistence type="predicted"/>
<dbReference type="Proteomes" id="UP001165962">
    <property type="component" value="Unassembled WGS sequence"/>
</dbReference>
<dbReference type="RefSeq" id="WP_166148590.1">
    <property type="nucleotide sequence ID" value="NZ_JAAOIW010000003.1"/>
</dbReference>
<organism evidence="1 2">
    <name type="scientific">Paenibacillus agricola</name>
    <dbReference type="NCBI Taxonomy" id="2716264"/>
    <lineage>
        <taxon>Bacteria</taxon>
        <taxon>Bacillati</taxon>
        <taxon>Bacillota</taxon>
        <taxon>Bacilli</taxon>
        <taxon>Bacillales</taxon>
        <taxon>Paenibacillaceae</taxon>
        <taxon>Paenibacillus</taxon>
    </lineage>
</organism>
<name>A0ABX0J1Z3_9BACL</name>
<evidence type="ECO:0000313" key="1">
    <source>
        <dbReference type="EMBL" id="NHN29978.1"/>
    </source>
</evidence>
<protein>
    <submittedName>
        <fullName evidence="1">Uncharacterized protein</fullName>
    </submittedName>
</protein>
<dbReference type="EMBL" id="JAAOIW010000003">
    <property type="protein sequence ID" value="NHN29978.1"/>
    <property type="molecule type" value="Genomic_DNA"/>
</dbReference>
<keyword evidence="2" id="KW-1185">Reference proteome</keyword>
<gene>
    <name evidence="1" type="ORF">G9U52_09045</name>
</gene>
<comment type="caution">
    <text evidence="1">The sequence shown here is derived from an EMBL/GenBank/DDBJ whole genome shotgun (WGS) entry which is preliminary data.</text>
</comment>
<reference evidence="1" key="1">
    <citation type="submission" date="2020-03" db="EMBL/GenBank/DDBJ databases">
        <title>Draft sequencing of Paenibacilllus sp. S3N08.</title>
        <authorList>
            <person name="Kim D.-U."/>
        </authorList>
    </citation>
    <scope>NUCLEOTIDE SEQUENCE</scope>
    <source>
        <strain evidence="1">S3N08</strain>
    </source>
</reference>
<sequence length="68" mass="7306">MGLPKIIFLRGSNPVAQSVTGLSNEAILPEAFTVAQELLDKVEVLLVTGPGLYHRIKEDLFRQAAAAS</sequence>
<accession>A0ABX0J1Z3</accession>
<evidence type="ECO:0000313" key="2">
    <source>
        <dbReference type="Proteomes" id="UP001165962"/>
    </source>
</evidence>